<dbReference type="KEGG" id="mlr:MELLADRAFT_79420"/>
<dbReference type="Pfam" id="PF12697">
    <property type="entry name" value="Abhydrolase_6"/>
    <property type="match status" value="1"/>
</dbReference>
<gene>
    <name evidence="4" type="ORF">MELLADRAFT_79420</name>
</gene>
<dbReference type="GeneID" id="18933268"/>
<name>F4S6Q2_MELLP</name>
<dbReference type="VEuPathDB" id="FungiDB:MELLADRAFT_79420"/>
<organism evidence="5">
    <name type="scientific">Melampsora larici-populina (strain 98AG31 / pathotype 3-4-7)</name>
    <name type="common">Poplar leaf rust fungus</name>
    <dbReference type="NCBI Taxonomy" id="747676"/>
    <lineage>
        <taxon>Eukaryota</taxon>
        <taxon>Fungi</taxon>
        <taxon>Dikarya</taxon>
        <taxon>Basidiomycota</taxon>
        <taxon>Pucciniomycotina</taxon>
        <taxon>Pucciniomycetes</taxon>
        <taxon>Pucciniales</taxon>
        <taxon>Melampsoraceae</taxon>
        <taxon>Melampsora</taxon>
    </lineage>
</organism>
<dbReference type="PANTHER" id="PTHR22946">
    <property type="entry name" value="DIENELACTONE HYDROLASE DOMAIN-CONTAINING PROTEIN-RELATED"/>
    <property type="match status" value="1"/>
</dbReference>
<comment type="similarity">
    <text evidence="2">Belongs to the AB hydrolase superfamily. FUS2 hydrolase family.</text>
</comment>
<dbReference type="OrthoDB" id="2498029at2759"/>
<accession>F4S6Q2</accession>
<reference evidence="5" key="1">
    <citation type="journal article" date="2011" name="Proc. Natl. Acad. Sci. U.S.A.">
        <title>Obligate biotrophy features unraveled by the genomic analysis of rust fungi.</title>
        <authorList>
            <person name="Duplessis S."/>
            <person name="Cuomo C.A."/>
            <person name="Lin Y.-C."/>
            <person name="Aerts A."/>
            <person name="Tisserant E."/>
            <person name="Veneault-Fourrey C."/>
            <person name="Joly D.L."/>
            <person name="Hacquard S."/>
            <person name="Amselem J."/>
            <person name="Cantarel B.L."/>
            <person name="Chiu R."/>
            <person name="Coutinho P.M."/>
            <person name="Feau N."/>
            <person name="Field M."/>
            <person name="Frey P."/>
            <person name="Gelhaye E."/>
            <person name="Goldberg J."/>
            <person name="Grabherr M.G."/>
            <person name="Kodira C.D."/>
            <person name="Kohler A."/>
            <person name="Kuees U."/>
            <person name="Lindquist E.A."/>
            <person name="Lucas S.M."/>
            <person name="Mago R."/>
            <person name="Mauceli E."/>
            <person name="Morin E."/>
            <person name="Murat C."/>
            <person name="Pangilinan J.L."/>
            <person name="Park R."/>
            <person name="Pearson M."/>
            <person name="Quesneville H."/>
            <person name="Rouhier N."/>
            <person name="Sakthikumar S."/>
            <person name="Salamov A.A."/>
            <person name="Schmutz J."/>
            <person name="Selles B."/>
            <person name="Shapiro H."/>
            <person name="Tanguay P."/>
            <person name="Tuskan G.A."/>
            <person name="Henrissat B."/>
            <person name="Van de Peer Y."/>
            <person name="Rouze P."/>
            <person name="Ellis J.G."/>
            <person name="Dodds P.N."/>
            <person name="Schein J.E."/>
            <person name="Zhong S."/>
            <person name="Hamelin R.C."/>
            <person name="Grigoriev I.V."/>
            <person name="Szabo L.J."/>
            <person name="Martin F."/>
        </authorList>
    </citation>
    <scope>NUCLEOTIDE SEQUENCE [LARGE SCALE GENOMIC DNA]</scope>
    <source>
        <strain evidence="5">98AG31 / pathotype 3-4-7</strain>
    </source>
</reference>
<evidence type="ECO:0000256" key="2">
    <source>
        <dbReference type="ARBA" id="ARBA00038115"/>
    </source>
</evidence>
<sequence length="336" mass="36427">MISEKEHVRGCLPRFTHTRHTFSIPAGSDGKERIVMWAFIPDIHKHTQPSPSIVMANGLALPRSAGLPHIAACFAAEGYNVFLFDFRHLGDSTGSPRQVVSATKQQEDYVSVLQYVSDPNRHQNLFGRRTLDPNRIVLWGWSNSGGHVSYLAGRSDIPAISAVIAIDPLCDGIGNFLYHLRKSPGALIKITHRIWGDLFASLIPGVSAVVVPALGPGGFLGSEEAERGARQLTPIDGPPFVNHVAARYALDVLFNRASGASVRCPIMVSWARDGGDGLIPSYLPQKLAEDARAAGTLVDVYEHIGDHFAIHPGGSAFEETTLRQLQFLARTVGTIS</sequence>
<dbReference type="InterPro" id="IPR050261">
    <property type="entry name" value="FrsA_esterase"/>
</dbReference>
<keyword evidence="1" id="KW-0378">Hydrolase</keyword>
<evidence type="ECO:0000259" key="3">
    <source>
        <dbReference type="Pfam" id="PF12697"/>
    </source>
</evidence>
<dbReference type="AlphaFoldDB" id="F4S6Q2"/>
<dbReference type="GO" id="GO:0016788">
    <property type="term" value="F:hydrolase activity, acting on ester bonds"/>
    <property type="evidence" value="ECO:0007669"/>
    <property type="project" value="UniProtKB-ARBA"/>
</dbReference>
<dbReference type="Gene3D" id="3.40.50.1820">
    <property type="entry name" value="alpha/beta hydrolase"/>
    <property type="match status" value="1"/>
</dbReference>
<evidence type="ECO:0000313" key="5">
    <source>
        <dbReference type="Proteomes" id="UP000001072"/>
    </source>
</evidence>
<dbReference type="RefSeq" id="XP_007417079.1">
    <property type="nucleotide sequence ID" value="XM_007417017.1"/>
</dbReference>
<dbReference type="EMBL" id="GL883156">
    <property type="protein sequence ID" value="EGF99680.1"/>
    <property type="molecule type" value="Genomic_DNA"/>
</dbReference>
<protein>
    <submittedName>
        <fullName evidence="4">Esterase</fullName>
    </submittedName>
</protein>
<dbReference type="SUPFAM" id="SSF53474">
    <property type="entry name" value="alpha/beta-Hydrolases"/>
    <property type="match status" value="1"/>
</dbReference>
<dbReference type="InParanoid" id="F4S6Q2"/>
<dbReference type="Proteomes" id="UP000001072">
    <property type="component" value="Unassembled WGS sequence"/>
</dbReference>
<proteinExistence type="inferred from homology"/>
<feature type="domain" description="AB hydrolase-1" evidence="3">
    <location>
        <begin position="67"/>
        <end position="294"/>
    </location>
</feature>
<dbReference type="eggNOG" id="ENOG502RZEK">
    <property type="taxonomic scope" value="Eukaryota"/>
</dbReference>
<dbReference type="STRING" id="747676.F4S6Q2"/>
<evidence type="ECO:0000313" key="4">
    <source>
        <dbReference type="EMBL" id="EGF99680.1"/>
    </source>
</evidence>
<evidence type="ECO:0000256" key="1">
    <source>
        <dbReference type="ARBA" id="ARBA00022801"/>
    </source>
</evidence>
<dbReference type="InterPro" id="IPR000073">
    <property type="entry name" value="AB_hydrolase_1"/>
</dbReference>
<dbReference type="HOGENOM" id="CLU_048587_1_0_1"/>
<keyword evidence="5" id="KW-1185">Reference proteome</keyword>
<dbReference type="PANTHER" id="PTHR22946:SF9">
    <property type="entry name" value="POLYKETIDE TRANSFERASE AF380"/>
    <property type="match status" value="1"/>
</dbReference>
<dbReference type="InterPro" id="IPR029058">
    <property type="entry name" value="AB_hydrolase_fold"/>
</dbReference>